<feature type="chain" id="PRO_5012783918" description="Lipoprotein" evidence="2">
    <location>
        <begin position="20"/>
        <end position="136"/>
    </location>
</feature>
<keyword evidence="4" id="KW-1185">Reference proteome</keyword>
<feature type="compositionally biased region" description="Polar residues" evidence="1">
    <location>
        <begin position="25"/>
        <end position="35"/>
    </location>
</feature>
<dbReference type="AlphaFoldDB" id="A0A250IE98"/>
<dbReference type="EMBL" id="CP022163">
    <property type="protein sequence ID" value="ATB29563.1"/>
    <property type="molecule type" value="Genomic_DNA"/>
</dbReference>
<gene>
    <name evidence="3" type="ORF">MEBOL_003018</name>
</gene>
<evidence type="ECO:0000313" key="3">
    <source>
        <dbReference type="EMBL" id="ATB29563.1"/>
    </source>
</evidence>
<dbReference type="PROSITE" id="PS51257">
    <property type="entry name" value="PROKAR_LIPOPROTEIN"/>
    <property type="match status" value="1"/>
</dbReference>
<dbReference type="Proteomes" id="UP000217289">
    <property type="component" value="Chromosome"/>
</dbReference>
<reference evidence="3 4" key="1">
    <citation type="submission" date="2017-06" db="EMBL/GenBank/DDBJ databases">
        <authorList>
            <person name="Kim H.J."/>
            <person name="Triplett B.A."/>
        </authorList>
    </citation>
    <scope>NUCLEOTIDE SEQUENCE [LARGE SCALE GENOMIC DNA]</scope>
    <source>
        <strain evidence="3 4">DSM 14713</strain>
    </source>
</reference>
<dbReference type="KEGG" id="mbd:MEBOL_003018"/>
<feature type="compositionally biased region" description="Polar residues" evidence="1">
    <location>
        <begin position="126"/>
        <end position="136"/>
    </location>
</feature>
<feature type="signal peptide" evidence="2">
    <location>
        <begin position="1"/>
        <end position="19"/>
    </location>
</feature>
<evidence type="ECO:0000313" key="4">
    <source>
        <dbReference type="Proteomes" id="UP000217289"/>
    </source>
</evidence>
<feature type="compositionally biased region" description="Basic and acidic residues" evidence="1">
    <location>
        <begin position="67"/>
        <end position="81"/>
    </location>
</feature>
<accession>A0A250IE98</accession>
<feature type="region of interest" description="Disordered" evidence="1">
    <location>
        <begin position="22"/>
        <end position="136"/>
    </location>
</feature>
<organism evidence="3 4">
    <name type="scientific">Melittangium boletus DSM 14713</name>
    <dbReference type="NCBI Taxonomy" id="1294270"/>
    <lineage>
        <taxon>Bacteria</taxon>
        <taxon>Pseudomonadati</taxon>
        <taxon>Myxococcota</taxon>
        <taxon>Myxococcia</taxon>
        <taxon>Myxococcales</taxon>
        <taxon>Cystobacterineae</taxon>
        <taxon>Archangiaceae</taxon>
        <taxon>Melittangium</taxon>
    </lineage>
</organism>
<proteinExistence type="predicted"/>
<evidence type="ECO:0000256" key="2">
    <source>
        <dbReference type="SAM" id="SignalP"/>
    </source>
</evidence>
<dbReference type="RefSeq" id="WP_095978110.1">
    <property type="nucleotide sequence ID" value="NZ_CP022163.1"/>
</dbReference>
<evidence type="ECO:0000256" key="1">
    <source>
        <dbReference type="SAM" id="MobiDB-lite"/>
    </source>
</evidence>
<name>A0A250IE98_9BACT</name>
<evidence type="ECO:0008006" key="5">
    <source>
        <dbReference type="Google" id="ProtNLM"/>
    </source>
</evidence>
<keyword evidence="2" id="KW-0732">Signal</keyword>
<protein>
    <recommendedName>
        <fullName evidence="5">Lipoprotein</fullName>
    </recommendedName>
</protein>
<sequence>MTKTKLLLAGLLTGAVAFGAGCKTDTASRSGTQQSTPPAPDTGTGGTGFDTPQSMPPSDTTPIEGDTGTREREPDVHRAPPLDEPGTGGSGTLPDSDGLEPDGLGQDNLDAPVVPDSNDAPINDGMMNNGTSVPQK</sequence>